<evidence type="ECO:0000313" key="2">
    <source>
        <dbReference type="EMBL" id="MBE7941970.1"/>
    </source>
</evidence>
<keyword evidence="1" id="KW-0812">Transmembrane</keyword>
<accession>A0ABR9SHY9</accession>
<evidence type="ECO:0000313" key="3">
    <source>
        <dbReference type="Proteomes" id="UP000715965"/>
    </source>
</evidence>
<reference evidence="2 3" key="1">
    <citation type="submission" date="2020-10" db="EMBL/GenBank/DDBJ databases">
        <title>Draft genome of Ramlibacter aquaticus LMG 30558.</title>
        <authorList>
            <person name="Props R."/>
        </authorList>
    </citation>
    <scope>NUCLEOTIDE SEQUENCE [LARGE SCALE GENOMIC DNA]</scope>
    <source>
        <strain evidence="2 3">LMG 30558</strain>
    </source>
</reference>
<name>A0ABR9SHY9_9BURK</name>
<feature type="transmembrane region" description="Helical" evidence="1">
    <location>
        <begin position="12"/>
        <end position="35"/>
    </location>
</feature>
<dbReference type="RefSeq" id="WP_193781530.1">
    <property type="nucleotide sequence ID" value="NZ_JADDOJ010000072.1"/>
</dbReference>
<proteinExistence type="predicted"/>
<dbReference type="Proteomes" id="UP000715965">
    <property type="component" value="Unassembled WGS sequence"/>
</dbReference>
<sequence length="176" mass="18395">MKRSISARGQRGITLIVGLILLILITLMVTTAFTLNTTNLKAVGNMQFRNEVISAANRAVEVVIGSSFPTGFTSLPPQQTLTLNINNDANPNRNPDYSVTVFTPTCLSATTVTGGSNSSSCGGFRAGGLAGCQSSTYSSLWQIDATVTDSVTGAQVTLTQGFRQEISAAQKAAVCP</sequence>
<comment type="caution">
    <text evidence="2">The sequence shown here is derived from an EMBL/GenBank/DDBJ whole genome shotgun (WGS) entry which is preliminary data.</text>
</comment>
<gene>
    <name evidence="2" type="ORF">IM725_15430</name>
</gene>
<evidence type="ECO:0008006" key="4">
    <source>
        <dbReference type="Google" id="ProtNLM"/>
    </source>
</evidence>
<organism evidence="2 3">
    <name type="scientific">Ramlibacter aquaticus</name>
    <dbReference type="NCBI Taxonomy" id="2780094"/>
    <lineage>
        <taxon>Bacteria</taxon>
        <taxon>Pseudomonadati</taxon>
        <taxon>Pseudomonadota</taxon>
        <taxon>Betaproteobacteria</taxon>
        <taxon>Burkholderiales</taxon>
        <taxon>Comamonadaceae</taxon>
        <taxon>Ramlibacter</taxon>
    </lineage>
</organism>
<keyword evidence="1" id="KW-0472">Membrane</keyword>
<dbReference type="EMBL" id="JADDOJ010000072">
    <property type="protein sequence ID" value="MBE7941970.1"/>
    <property type="molecule type" value="Genomic_DNA"/>
</dbReference>
<protein>
    <recommendedName>
        <fullName evidence="4">Type 4 fimbrial biogenesis protein PilX N-terminal domain-containing protein</fullName>
    </recommendedName>
</protein>
<keyword evidence="1" id="KW-1133">Transmembrane helix</keyword>
<evidence type="ECO:0000256" key="1">
    <source>
        <dbReference type="SAM" id="Phobius"/>
    </source>
</evidence>
<keyword evidence="3" id="KW-1185">Reference proteome</keyword>